<dbReference type="SUPFAM" id="SSF57610">
    <property type="entry name" value="Thyroglobulin type-1 domain"/>
    <property type="match status" value="4"/>
</dbReference>
<dbReference type="Pfam" id="PF00086">
    <property type="entry name" value="Thyroglobulin_1"/>
    <property type="match status" value="2"/>
</dbReference>
<dbReference type="InterPro" id="IPR000716">
    <property type="entry name" value="Thyroglobulin_1"/>
</dbReference>
<protein>
    <submittedName>
        <fullName evidence="9">Uncharacterized protein LOC113510491</fullName>
    </submittedName>
</protein>
<evidence type="ECO:0000256" key="1">
    <source>
        <dbReference type="ARBA" id="ARBA00004613"/>
    </source>
</evidence>
<evidence type="ECO:0000313" key="9">
    <source>
        <dbReference type="RefSeq" id="XP_052754244.1"/>
    </source>
</evidence>
<evidence type="ECO:0000256" key="6">
    <source>
        <dbReference type="SAM" id="SignalP"/>
    </source>
</evidence>
<evidence type="ECO:0000259" key="7">
    <source>
        <dbReference type="PROSITE" id="PS51162"/>
    </source>
</evidence>
<evidence type="ECO:0000256" key="4">
    <source>
        <dbReference type="ARBA" id="ARBA00023157"/>
    </source>
</evidence>
<reference evidence="9" key="1">
    <citation type="submission" date="2025-08" db="UniProtKB">
        <authorList>
            <consortium name="RefSeq"/>
        </authorList>
    </citation>
    <scope>IDENTIFICATION</scope>
    <source>
        <tissue evidence="9">Whole larvae</tissue>
    </source>
</reference>
<accession>A0ABM3MSH2</accession>
<sequence length="422" mass="47175">MAFNLCYFIVCILFYFIDRVNCDILCEAGFCSSYRDEVGCISPVVNCRANNATHKGIWLPSPTLCNCCEYCLPLYGENHHCSLGGPGTGTTVGRCGDGLTCEAASSGGSFCTRMDTECHRAQDDYDDRYTRGETGVLEERPNCDGKGNYSTFSCIPTQTCFCQSEAGERLFGEVLYLGTHTKQNMHCGCSRFHERMRRSISPGVRLPVIGPRCTSDGNFNPIQCVNNMCYCVDTITGEILHGHGKMKIDLNEEPIANLTCYNRNLDLFPEQSTGEPPYNYTTPCFNKMNETINLILKSEKDGYNMDYFNTIPECLPDGTYGRIARTRNGTKICVDDRGHQIDGYEALPYTPEYNSMNCKCAETSLVMSKSTEKPVCCKNGNFRRIQCRRGLCRCVDSDGRQDGPDAADVTTLKCYTSDWRDC</sequence>
<organism evidence="8 9">
    <name type="scientific">Galleria mellonella</name>
    <name type="common">Greater wax moth</name>
    <dbReference type="NCBI Taxonomy" id="7137"/>
    <lineage>
        <taxon>Eukaryota</taxon>
        <taxon>Metazoa</taxon>
        <taxon>Ecdysozoa</taxon>
        <taxon>Arthropoda</taxon>
        <taxon>Hexapoda</taxon>
        <taxon>Insecta</taxon>
        <taxon>Pterygota</taxon>
        <taxon>Neoptera</taxon>
        <taxon>Endopterygota</taxon>
        <taxon>Lepidoptera</taxon>
        <taxon>Glossata</taxon>
        <taxon>Ditrysia</taxon>
        <taxon>Pyraloidea</taxon>
        <taxon>Pyralidae</taxon>
        <taxon>Galleriinae</taxon>
        <taxon>Galleria</taxon>
    </lineage>
</organism>
<gene>
    <name evidence="9" type="primary">LOC113510491</name>
</gene>
<dbReference type="Proteomes" id="UP001652740">
    <property type="component" value="Unplaced"/>
</dbReference>
<dbReference type="PROSITE" id="PS51162">
    <property type="entry name" value="THYROGLOBULIN_1_2"/>
    <property type="match status" value="2"/>
</dbReference>
<feature type="signal peptide" evidence="6">
    <location>
        <begin position="1"/>
        <end position="22"/>
    </location>
</feature>
<evidence type="ECO:0000256" key="2">
    <source>
        <dbReference type="ARBA" id="ARBA00022525"/>
    </source>
</evidence>
<evidence type="ECO:0000256" key="5">
    <source>
        <dbReference type="PROSITE-ProRule" id="PRU00500"/>
    </source>
</evidence>
<keyword evidence="6" id="KW-0732">Signal</keyword>
<dbReference type="SMART" id="SM00211">
    <property type="entry name" value="TY"/>
    <property type="match status" value="2"/>
</dbReference>
<proteinExistence type="predicted"/>
<comment type="caution">
    <text evidence="5">Lacks conserved residue(s) required for the propagation of feature annotation.</text>
</comment>
<keyword evidence="3" id="KW-0677">Repeat</keyword>
<keyword evidence="2" id="KW-0964">Secreted</keyword>
<feature type="disulfide bond" evidence="5">
    <location>
        <begin position="394"/>
        <end position="414"/>
    </location>
</feature>
<dbReference type="Gene3D" id="4.10.800.10">
    <property type="entry name" value="Thyroglobulin type-1"/>
    <property type="match status" value="1"/>
</dbReference>
<name>A0ABM3MSH2_GALME</name>
<feature type="chain" id="PRO_5047000947" evidence="6">
    <location>
        <begin position="23"/>
        <end position="422"/>
    </location>
</feature>
<feature type="domain" description="Thyroglobulin type-1" evidence="7">
    <location>
        <begin position="186"/>
        <end position="260"/>
    </location>
</feature>
<keyword evidence="8" id="KW-1185">Reference proteome</keyword>
<comment type="subcellular location">
    <subcellularLocation>
        <location evidence="1">Secreted</location>
    </subcellularLocation>
</comment>
<dbReference type="GeneID" id="113510491"/>
<evidence type="ECO:0000313" key="8">
    <source>
        <dbReference type="Proteomes" id="UP001652740"/>
    </source>
</evidence>
<dbReference type="InterPro" id="IPR051950">
    <property type="entry name" value="Dev_reg/Prot_inhib"/>
</dbReference>
<dbReference type="PANTHER" id="PTHR12352">
    <property type="entry name" value="SECRETED MODULAR CALCIUM-BINDING PROTEIN"/>
    <property type="match status" value="1"/>
</dbReference>
<dbReference type="PANTHER" id="PTHR12352:SF24">
    <property type="entry name" value="THYROGLOBULIN TYPE-1 DOMAIN-CONTAINING PROTEIN"/>
    <property type="match status" value="1"/>
</dbReference>
<feature type="domain" description="Thyroglobulin type-1" evidence="7">
    <location>
        <begin position="355"/>
        <end position="414"/>
    </location>
</feature>
<dbReference type="RefSeq" id="XP_052754244.1">
    <property type="nucleotide sequence ID" value="XM_052898284.1"/>
</dbReference>
<keyword evidence="4 5" id="KW-1015">Disulfide bond</keyword>
<dbReference type="InterPro" id="IPR036857">
    <property type="entry name" value="Thyroglobulin_1_sf"/>
</dbReference>
<evidence type="ECO:0000256" key="3">
    <source>
        <dbReference type="ARBA" id="ARBA00022737"/>
    </source>
</evidence>